<evidence type="ECO:0000313" key="2">
    <source>
        <dbReference type="Proteomes" id="UP001209083"/>
    </source>
</evidence>
<dbReference type="Proteomes" id="UP001209083">
    <property type="component" value="Chromosome"/>
</dbReference>
<name>A0ABY8QT12_9MICO</name>
<reference evidence="1 2" key="1">
    <citation type="submission" date="2023-05" db="EMBL/GenBank/DDBJ databases">
        <title>Lithophilousrod everest ZFBP1038 complete genpme.</title>
        <authorList>
            <person name="Tian M."/>
        </authorList>
    </citation>
    <scope>NUCLEOTIDE SEQUENCE [LARGE SCALE GENOMIC DNA]</scope>
    <source>
        <strain evidence="1 2">ZFBP1038</strain>
    </source>
</reference>
<organism evidence="1 2">
    <name type="scientific">Saxibacter everestensis</name>
    <dbReference type="NCBI Taxonomy" id="2909229"/>
    <lineage>
        <taxon>Bacteria</taxon>
        <taxon>Bacillati</taxon>
        <taxon>Actinomycetota</taxon>
        <taxon>Actinomycetes</taxon>
        <taxon>Micrococcales</taxon>
        <taxon>Brevibacteriaceae</taxon>
        <taxon>Saxibacter</taxon>
    </lineage>
</organism>
<proteinExistence type="predicted"/>
<evidence type="ECO:0000313" key="1">
    <source>
        <dbReference type="EMBL" id="WGW12118.1"/>
    </source>
</evidence>
<sequence>MGLINRWAADQGSNTIRTDAAVSAISQILEIILQINDSQSTIASAVEEQTATTNVMGRNVAEAATGSTSIAGNIAVVARTASDTTAAAASTSEAADELADMAAEMKQLVGQFSY</sequence>
<keyword evidence="2" id="KW-1185">Reference proteome</keyword>
<dbReference type="Gene3D" id="1.10.287.950">
    <property type="entry name" value="Methyl-accepting chemotaxis protein"/>
    <property type="match status" value="1"/>
</dbReference>
<gene>
    <name evidence="1" type="ORF">LWF01_18885</name>
</gene>
<dbReference type="SUPFAM" id="SSF58104">
    <property type="entry name" value="Methyl-accepting chemotaxis protein (MCP) signaling domain"/>
    <property type="match status" value="1"/>
</dbReference>
<dbReference type="EMBL" id="CP090958">
    <property type="protein sequence ID" value="WGW12118.1"/>
    <property type="molecule type" value="Genomic_DNA"/>
</dbReference>
<dbReference type="RefSeq" id="WP_349638917.1">
    <property type="nucleotide sequence ID" value="NZ_CP090958.1"/>
</dbReference>
<protein>
    <recommendedName>
        <fullName evidence="3">Methyl-accepting transducer domain-containing protein</fullName>
    </recommendedName>
</protein>
<evidence type="ECO:0008006" key="3">
    <source>
        <dbReference type="Google" id="ProtNLM"/>
    </source>
</evidence>
<accession>A0ABY8QT12</accession>